<evidence type="ECO:0000313" key="3">
    <source>
        <dbReference type="Proteomes" id="UP000593567"/>
    </source>
</evidence>
<keyword evidence="3" id="KW-1185">Reference proteome</keyword>
<keyword evidence="1" id="KW-0812">Transmembrane</keyword>
<dbReference type="Proteomes" id="UP000593567">
    <property type="component" value="Unassembled WGS sequence"/>
</dbReference>
<keyword evidence="1" id="KW-1133">Transmembrane helix</keyword>
<evidence type="ECO:0000313" key="2">
    <source>
        <dbReference type="EMBL" id="KAF6018495.1"/>
    </source>
</evidence>
<feature type="transmembrane region" description="Helical" evidence="1">
    <location>
        <begin position="21"/>
        <end position="42"/>
    </location>
</feature>
<name>A0A7J7IXE1_BUGNE</name>
<sequence length="85" mass="9746">MFLFIRLKDSLHQQMTTKQTVLIQRICPILYITTALTPTLPVTMSVRYLMYSTSVAVLTSFILVSQVFVVTANSMKFGFIYFVNL</sequence>
<organism evidence="2 3">
    <name type="scientific">Bugula neritina</name>
    <name type="common">Brown bryozoan</name>
    <name type="synonym">Sertularia neritina</name>
    <dbReference type="NCBI Taxonomy" id="10212"/>
    <lineage>
        <taxon>Eukaryota</taxon>
        <taxon>Metazoa</taxon>
        <taxon>Spiralia</taxon>
        <taxon>Lophotrochozoa</taxon>
        <taxon>Bryozoa</taxon>
        <taxon>Gymnolaemata</taxon>
        <taxon>Cheilostomatida</taxon>
        <taxon>Flustrina</taxon>
        <taxon>Buguloidea</taxon>
        <taxon>Bugulidae</taxon>
        <taxon>Bugula</taxon>
    </lineage>
</organism>
<accession>A0A7J7IXE1</accession>
<gene>
    <name evidence="2" type="ORF">EB796_023199</name>
</gene>
<evidence type="ECO:0000256" key="1">
    <source>
        <dbReference type="SAM" id="Phobius"/>
    </source>
</evidence>
<protein>
    <submittedName>
        <fullName evidence="2">Uncharacterized protein</fullName>
    </submittedName>
</protein>
<reference evidence="2" key="1">
    <citation type="submission" date="2020-06" db="EMBL/GenBank/DDBJ databases">
        <title>Draft genome of Bugula neritina, a colonial animal packing powerful symbionts and potential medicines.</title>
        <authorList>
            <person name="Rayko M."/>
        </authorList>
    </citation>
    <scope>NUCLEOTIDE SEQUENCE [LARGE SCALE GENOMIC DNA]</scope>
    <source>
        <strain evidence="2">Kwan_BN1</strain>
    </source>
</reference>
<feature type="transmembrane region" description="Helical" evidence="1">
    <location>
        <begin position="48"/>
        <end position="70"/>
    </location>
</feature>
<keyword evidence="1" id="KW-0472">Membrane</keyword>
<comment type="caution">
    <text evidence="2">The sequence shown here is derived from an EMBL/GenBank/DDBJ whole genome shotgun (WGS) entry which is preliminary data.</text>
</comment>
<proteinExistence type="predicted"/>
<dbReference type="AlphaFoldDB" id="A0A7J7IXE1"/>
<dbReference type="EMBL" id="VXIV02003301">
    <property type="protein sequence ID" value="KAF6018495.1"/>
    <property type="molecule type" value="Genomic_DNA"/>
</dbReference>